<reference evidence="4 5" key="1">
    <citation type="submission" date="2021-06" db="EMBL/GenBank/DDBJ databases">
        <title>Description of novel taxa of the family Lachnospiraceae.</title>
        <authorList>
            <person name="Chaplin A.V."/>
            <person name="Sokolova S.R."/>
            <person name="Pikina A.P."/>
            <person name="Korzhanova M."/>
            <person name="Belova V."/>
            <person name="Korostin D."/>
            <person name="Efimov B.A."/>
        </authorList>
    </citation>
    <scope>NUCLEOTIDE SEQUENCE [LARGE SCALE GENOMIC DNA]</scope>
    <source>
        <strain evidence="4 5">ASD4241</strain>
    </source>
</reference>
<organism evidence="4 5">
    <name type="scientific">Diplocloster modestus</name>
    <dbReference type="NCBI Taxonomy" id="2850322"/>
    <lineage>
        <taxon>Bacteria</taxon>
        <taxon>Bacillati</taxon>
        <taxon>Bacillota</taxon>
        <taxon>Clostridia</taxon>
        <taxon>Lachnospirales</taxon>
        <taxon>Lachnospiraceae</taxon>
        <taxon>Diplocloster</taxon>
    </lineage>
</organism>
<proteinExistence type="inferred from homology"/>
<evidence type="ECO:0000313" key="5">
    <source>
        <dbReference type="Proteomes" id="UP001314681"/>
    </source>
</evidence>
<evidence type="ECO:0000313" key="4">
    <source>
        <dbReference type="EMBL" id="MBU9725174.1"/>
    </source>
</evidence>
<accession>A0ABS6K3S4</accession>
<dbReference type="Gene3D" id="2.160.10.10">
    <property type="entry name" value="Hexapeptide repeat proteins"/>
    <property type="match status" value="1"/>
</dbReference>
<dbReference type="PROSITE" id="PS00101">
    <property type="entry name" value="HEXAPEP_TRANSFERASES"/>
    <property type="match status" value="1"/>
</dbReference>
<dbReference type="EMBL" id="JAHQCX010000002">
    <property type="protein sequence ID" value="MBU9725174.1"/>
    <property type="molecule type" value="Genomic_DNA"/>
</dbReference>
<protein>
    <submittedName>
        <fullName evidence="4">Acyltransferase</fullName>
    </submittedName>
</protein>
<evidence type="ECO:0000256" key="2">
    <source>
        <dbReference type="ARBA" id="ARBA00022679"/>
    </source>
</evidence>
<evidence type="ECO:0000256" key="3">
    <source>
        <dbReference type="ARBA" id="ARBA00022737"/>
    </source>
</evidence>
<dbReference type="RefSeq" id="WP_238726287.1">
    <property type="nucleotide sequence ID" value="NZ_JAHQCX010000002.1"/>
</dbReference>
<comment type="caution">
    <text evidence="4">The sequence shown here is derived from an EMBL/GenBank/DDBJ whole genome shotgun (WGS) entry which is preliminary data.</text>
</comment>
<dbReference type="InterPro" id="IPR018357">
    <property type="entry name" value="Hexapep_transf_CS"/>
</dbReference>
<dbReference type="GO" id="GO:0016746">
    <property type="term" value="F:acyltransferase activity"/>
    <property type="evidence" value="ECO:0007669"/>
    <property type="project" value="UniProtKB-KW"/>
</dbReference>
<evidence type="ECO:0000256" key="1">
    <source>
        <dbReference type="ARBA" id="ARBA00007274"/>
    </source>
</evidence>
<keyword evidence="4" id="KW-0012">Acyltransferase</keyword>
<keyword evidence="5" id="KW-1185">Reference proteome</keyword>
<name>A0ABS6K3S4_9FIRM</name>
<keyword evidence="3" id="KW-0677">Repeat</keyword>
<dbReference type="CDD" id="cd04647">
    <property type="entry name" value="LbH_MAT_like"/>
    <property type="match status" value="1"/>
</dbReference>
<sequence>MQIIKKFISLIDKFWNTLILRKKHVIKGKRLRIRGKIFIHGDGTITFGDDVNIISTPYINPIGGNSHAYFQADRGGKINIGSRVGMTAPAITAYSSVTLEDDVLLGRSVSIYDTDFHSLDFISRSAKVDTNIKTLPVKLCKGVFIGAHTIILKGVTIGEMSVVGAGSVVTGNVPPGEVWAGNPARFIKKL</sequence>
<dbReference type="Pfam" id="PF00132">
    <property type="entry name" value="Hexapep"/>
    <property type="match status" value="1"/>
</dbReference>
<dbReference type="InterPro" id="IPR051159">
    <property type="entry name" value="Hexapeptide_acetyltransf"/>
</dbReference>
<dbReference type="PANTHER" id="PTHR23416:SF23">
    <property type="entry name" value="ACETYLTRANSFERASE C18B11.09C-RELATED"/>
    <property type="match status" value="1"/>
</dbReference>
<keyword evidence="2" id="KW-0808">Transferase</keyword>
<gene>
    <name evidence="4" type="ORF">KTH90_04015</name>
</gene>
<dbReference type="InterPro" id="IPR001451">
    <property type="entry name" value="Hexapep"/>
</dbReference>
<dbReference type="InterPro" id="IPR011004">
    <property type="entry name" value="Trimer_LpxA-like_sf"/>
</dbReference>
<dbReference type="SUPFAM" id="SSF51161">
    <property type="entry name" value="Trimeric LpxA-like enzymes"/>
    <property type="match status" value="1"/>
</dbReference>
<dbReference type="Proteomes" id="UP001314681">
    <property type="component" value="Unassembled WGS sequence"/>
</dbReference>
<comment type="similarity">
    <text evidence="1">Belongs to the transferase hexapeptide repeat family.</text>
</comment>
<dbReference type="PANTHER" id="PTHR23416">
    <property type="entry name" value="SIALIC ACID SYNTHASE-RELATED"/>
    <property type="match status" value="1"/>
</dbReference>